<organism evidence="1 2">
    <name type="scientific">Bradyrhizobium cytisi</name>
    <dbReference type="NCBI Taxonomy" id="515489"/>
    <lineage>
        <taxon>Bacteria</taxon>
        <taxon>Pseudomonadati</taxon>
        <taxon>Pseudomonadota</taxon>
        <taxon>Alphaproteobacteria</taxon>
        <taxon>Hyphomicrobiales</taxon>
        <taxon>Nitrobacteraceae</taxon>
        <taxon>Bradyrhizobium</taxon>
    </lineage>
</organism>
<reference evidence="1 2" key="1">
    <citation type="submission" date="2019-08" db="EMBL/GenBank/DDBJ databases">
        <title>Bradyrhizobium hipponensis sp. nov., a rhizobium isolated from a Lupinus angustifolius root nodule in Tunisia.</title>
        <authorList>
            <person name="Off K."/>
            <person name="Rejili M."/>
            <person name="Mars M."/>
            <person name="Brachmann A."/>
            <person name="Marin M."/>
        </authorList>
    </citation>
    <scope>NUCLEOTIDE SEQUENCE [LARGE SCALE GENOMIC DNA]</scope>
    <source>
        <strain evidence="1 2">CTAW11</strain>
    </source>
</reference>
<protein>
    <submittedName>
        <fullName evidence="1">DUF2274 domain-containing protein</fullName>
    </submittedName>
</protein>
<proteinExistence type="predicted"/>
<dbReference type="OrthoDB" id="9803810at2"/>
<dbReference type="Proteomes" id="UP000324853">
    <property type="component" value="Unassembled WGS sequence"/>
</dbReference>
<name>A0A5S4VYY5_9BRAD</name>
<dbReference type="AlphaFoldDB" id="A0A5S4VYY5"/>
<keyword evidence="2" id="KW-1185">Reference proteome</keyword>
<dbReference type="RefSeq" id="WP_148756198.1">
    <property type="nucleotide sequence ID" value="NZ_VSSR01000087.1"/>
</dbReference>
<dbReference type="EMBL" id="VSSR01000087">
    <property type="protein sequence ID" value="TYL72265.1"/>
    <property type="molecule type" value="Genomic_DNA"/>
</dbReference>
<comment type="caution">
    <text evidence="1">The sequence shown here is derived from an EMBL/GenBank/DDBJ whole genome shotgun (WGS) entry which is preliminary data.</text>
</comment>
<evidence type="ECO:0000313" key="1">
    <source>
        <dbReference type="EMBL" id="TYL72265.1"/>
    </source>
</evidence>
<sequence>MTKLKLGAIEDDKPIKITHELPASVHRDLVAYAEILAQESGQPIGEPAKLIAPMLARFMAADRSFRKAQRARQHPSGGEG</sequence>
<evidence type="ECO:0000313" key="2">
    <source>
        <dbReference type="Proteomes" id="UP000324853"/>
    </source>
</evidence>
<dbReference type="Pfam" id="PF10038">
    <property type="entry name" value="DUF2274"/>
    <property type="match status" value="1"/>
</dbReference>
<dbReference type="InterPro" id="IPR018733">
    <property type="entry name" value="DUF2274"/>
</dbReference>
<accession>A0A5S4VYY5</accession>
<gene>
    <name evidence="1" type="ORF">FXB38_38890</name>
</gene>